<dbReference type="AlphaFoldDB" id="A0A518EUE0"/>
<dbReference type="EMBL" id="CP036434">
    <property type="protein sequence ID" value="QDV07691.1"/>
    <property type="molecule type" value="Genomic_DNA"/>
</dbReference>
<dbReference type="InterPro" id="IPR052181">
    <property type="entry name" value="5hmC_binding"/>
</dbReference>
<dbReference type="OrthoDB" id="9791347at2"/>
<dbReference type="Pfam" id="PF01878">
    <property type="entry name" value="EVE"/>
    <property type="match status" value="1"/>
</dbReference>
<dbReference type="PANTHER" id="PTHR14087">
    <property type="entry name" value="THYMOCYTE NUCLEAR PROTEIN 1"/>
    <property type="match status" value="1"/>
</dbReference>
<name>A0A518EUE0_9BACT</name>
<dbReference type="RefSeq" id="WP_145199018.1">
    <property type="nucleotide sequence ID" value="NZ_CP036434.1"/>
</dbReference>
<dbReference type="InterPro" id="IPR047197">
    <property type="entry name" value="THYN1-like_EVE"/>
</dbReference>
<accession>A0A518EUE0</accession>
<protein>
    <submittedName>
        <fullName evidence="2">EVE domain protein</fullName>
    </submittedName>
</protein>
<evidence type="ECO:0000313" key="2">
    <source>
        <dbReference type="EMBL" id="QDV07691.1"/>
    </source>
</evidence>
<reference evidence="2 3" key="1">
    <citation type="submission" date="2019-02" db="EMBL/GenBank/DDBJ databases">
        <title>Deep-cultivation of Planctomycetes and their phenomic and genomic characterization uncovers novel biology.</title>
        <authorList>
            <person name="Wiegand S."/>
            <person name="Jogler M."/>
            <person name="Boedeker C."/>
            <person name="Pinto D."/>
            <person name="Vollmers J."/>
            <person name="Rivas-Marin E."/>
            <person name="Kohn T."/>
            <person name="Peeters S.H."/>
            <person name="Heuer A."/>
            <person name="Rast P."/>
            <person name="Oberbeckmann S."/>
            <person name="Bunk B."/>
            <person name="Jeske O."/>
            <person name="Meyerdierks A."/>
            <person name="Storesund J.E."/>
            <person name="Kallscheuer N."/>
            <person name="Luecker S."/>
            <person name="Lage O.M."/>
            <person name="Pohl T."/>
            <person name="Merkel B.J."/>
            <person name="Hornburger P."/>
            <person name="Mueller R.-W."/>
            <person name="Bruemmer F."/>
            <person name="Labrenz M."/>
            <person name="Spormann A.M."/>
            <person name="Op den Camp H."/>
            <person name="Overmann J."/>
            <person name="Amann R."/>
            <person name="Jetten M.S.M."/>
            <person name="Mascher T."/>
            <person name="Medema M.H."/>
            <person name="Devos D.P."/>
            <person name="Kaster A.-K."/>
            <person name="Ovreas L."/>
            <person name="Rohde M."/>
            <person name="Galperin M.Y."/>
            <person name="Jogler C."/>
        </authorList>
    </citation>
    <scope>NUCLEOTIDE SEQUENCE [LARGE SCALE GENOMIC DNA]</scope>
    <source>
        <strain evidence="2 3">Poly30</strain>
    </source>
</reference>
<keyword evidence="3" id="KW-1185">Reference proteome</keyword>
<gene>
    <name evidence="2" type="ORF">Poly30_32200</name>
</gene>
<dbReference type="InterPro" id="IPR002740">
    <property type="entry name" value="EVE_domain"/>
</dbReference>
<dbReference type="Proteomes" id="UP000320390">
    <property type="component" value="Chromosome"/>
</dbReference>
<dbReference type="Gene3D" id="3.10.590.10">
    <property type="entry name" value="ph1033 like domains"/>
    <property type="match status" value="1"/>
</dbReference>
<evidence type="ECO:0000259" key="1">
    <source>
        <dbReference type="Pfam" id="PF01878"/>
    </source>
</evidence>
<evidence type="ECO:0000313" key="3">
    <source>
        <dbReference type="Proteomes" id="UP000320390"/>
    </source>
</evidence>
<dbReference type="SUPFAM" id="SSF88697">
    <property type="entry name" value="PUA domain-like"/>
    <property type="match status" value="1"/>
</dbReference>
<dbReference type="InterPro" id="IPR015947">
    <property type="entry name" value="PUA-like_sf"/>
</dbReference>
<sequence>MATKKRYWLVKSEPDVFSYADLVASKNSTTLWDGVRNYQARNTMRDDMKVGDLVLYYHSNTKPPGVVGVAEVVREGYPDPTQFDPNDSHFDPKAKVEDPTWIVVDVRAKAELPEYVPLDALKANAKLAEMAVIQRGQRLSVQPVSAAHFREVLRMGGLKAADLG</sequence>
<feature type="domain" description="EVE" evidence="1">
    <location>
        <begin position="6"/>
        <end position="155"/>
    </location>
</feature>
<proteinExistence type="predicted"/>
<organism evidence="2 3">
    <name type="scientific">Saltatorellus ferox</name>
    <dbReference type="NCBI Taxonomy" id="2528018"/>
    <lineage>
        <taxon>Bacteria</taxon>
        <taxon>Pseudomonadati</taxon>
        <taxon>Planctomycetota</taxon>
        <taxon>Planctomycetia</taxon>
        <taxon>Planctomycetia incertae sedis</taxon>
        <taxon>Saltatorellus</taxon>
    </lineage>
</organism>
<dbReference type="PANTHER" id="PTHR14087:SF7">
    <property type="entry name" value="THYMOCYTE NUCLEAR PROTEIN 1"/>
    <property type="match status" value="1"/>
</dbReference>
<dbReference type="CDD" id="cd21133">
    <property type="entry name" value="EVE"/>
    <property type="match status" value="1"/>
</dbReference>